<accession>A0A9J6FW35</accession>
<organism evidence="1 2">
    <name type="scientific">Haemaphysalis longicornis</name>
    <name type="common">Bush tick</name>
    <dbReference type="NCBI Taxonomy" id="44386"/>
    <lineage>
        <taxon>Eukaryota</taxon>
        <taxon>Metazoa</taxon>
        <taxon>Ecdysozoa</taxon>
        <taxon>Arthropoda</taxon>
        <taxon>Chelicerata</taxon>
        <taxon>Arachnida</taxon>
        <taxon>Acari</taxon>
        <taxon>Parasitiformes</taxon>
        <taxon>Ixodida</taxon>
        <taxon>Ixodoidea</taxon>
        <taxon>Ixodidae</taxon>
        <taxon>Haemaphysalinae</taxon>
        <taxon>Haemaphysalis</taxon>
    </lineage>
</organism>
<evidence type="ECO:0000313" key="1">
    <source>
        <dbReference type="EMBL" id="KAH9367466.1"/>
    </source>
</evidence>
<name>A0A9J6FW35_HAELO</name>
<reference evidence="1 2" key="1">
    <citation type="journal article" date="2020" name="Cell">
        <title>Large-Scale Comparative Analyses of Tick Genomes Elucidate Their Genetic Diversity and Vector Capacities.</title>
        <authorList>
            <consortium name="Tick Genome and Microbiome Consortium (TIGMIC)"/>
            <person name="Jia N."/>
            <person name="Wang J."/>
            <person name="Shi W."/>
            <person name="Du L."/>
            <person name="Sun Y."/>
            <person name="Zhan W."/>
            <person name="Jiang J.F."/>
            <person name="Wang Q."/>
            <person name="Zhang B."/>
            <person name="Ji P."/>
            <person name="Bell-Sakyi L."/>
            <person name="Cui X.M."/>
            <person name="Yuan T.T."/>
            <person name="Jiang B.G."/>
            <person name="Yang W.F."/>
            <person name="Lam T.T."/>
            <person name="Chang Q.C."/>
            <person name="Ding S.J."/>
            <person name="Wang X.J."/>
            <person name="Zhu J.G."/>
            <person name="Ruan X.D."/>
            <person name="Zhao L."/>
            <person name="Wei J.T."/>
            <person name="Ye R.Z."/>
            <person name="Que T.C."/>
            <person name="Du C.H."/>
            <person name="Zhou Y.H."/>
            <person name="Cheng J.X."/>
            <person name="Dai P.F."/>
            <person name="Guo W.B."/>
            <person name="Han X.H."/>
            <person name="Huang E.J."/>
            <person name="Li L.F."/>
            <person name="Wei W."/>
            <person name="Gao Y.C."/>
            <person name="Liu J.Z."/>
            <person name="Shao H.Z."/>
            <person name="Wang X."/>
            <person name="Wang C.C."/>
            <person name="Yang T.C."/>
            <person name="Huo Q.B."/>
            <person name="Li W."/>
            <person name="Chen H.Y."/>
            <person name="Chen S.E."/>
            <person name="Zhou L.G."/>
            <person name="Ni X.B."/>
            <person name="Tian J.H."/>
            <person name="Sheng Y."/>
            <person name="Liu T."/>
            <person name="Pan Y.S."/>
            <person name="Xia L.Y."/>
            <person name="Li J."/>
            <person name="Zhao F."/>
            <person name="Cao W.C."/>
        </authorList>
    </citation>
    <scope>NUCLEOTIDE SEQUENCE [LARGE SCALE GENOMIC DNA]</scope>
    <source>
        <strain evidence="1">HaeL-2018</strain>
    </source>
</reference>
<protein>
    <submittedName>
        <fullName evidence="1">Uncharacterized protein</fullName>
    </submittedName>
</protein>
<evidence type="ECO:0000313" key="2">
    <source>
        <dbReference type="Proteomes" id="UP000821853"/>
    </source>
</evidence>
<comment type="caution">
    <text evidence="1">The sequence shown here is derived from an EMBL/GenBank/DDBJ whole genome shotgun (WGS) entry which is preliminary data.</text>
</comment>
<dbReference type="AlphaFoldDB" id="A0A9J6FW35"/>
<dbReference type="VEuPathDB" id="VectorBase:HLOH_040455"/>
<proteinExistence type="predicted"/>
<sequence length="107" mass="12296">MRKAHEAIQKNFKPSVVLPKKQKAVVLRLLKNGNLEHLRKAVAKSKKCSLEAFFTWKTHKTGLPARVIVSERGSWLNEVSTYLQRSLSKLVLHDPFLVRSSTDWCKL</sequence>
<dbReference type="Proteomes" id="UP000821853">
    <property type="component" value="Chromosome 2"/>
</dbReference>
<dbReference type="EMBL" id="JABSTR010000004">
    <property type="protein sequence ID" value="KAH9367466.1"/>
    <property type="molecule type" value="Genomic_DNA"/>
</dbReference>
<gene>
    <name evidence="1" type="ORF">HPB48_004242</name>
</gene>
<keyword evidence="2" id="KW-1185">Reference proteome</keyword>
<dbReference type="OrthoDB" id="6514472at2759"/>